<evidence type="ECO:0000313" key="2">
    <source>
        <dbReference type="Proteomes" id="UP000442707"/>
    </source>
</evidence>
<evidence type="ECO:0000313" key="1">
    <source>
        <dbReference type="EMBL" id="KAB1141662.1"/>
    </source>
</evidence>
<dbReference type="InterPro" id="IPR025683">
    <property type="entry name" value="Protein_beta"/>
</dbReference>
<sequence>MRRLGCRISCLACLAWRRGRIFSAVTRRWSADRSGPSCSGRRLWGRPGAACADWGSGYRSRASGTATLGGTSGACWPELVQPSSGSYPLFKALTRGSGRIAVNRSAARRIIELPEFRGAGAGQGEGWLSACVHGPLSTSEGVGGPTEWLRAGNLQHMTYVVRSLPGG</sequence>
<accession>A0A6H9USV1</accession>
<name>A0A6H9USV1_9ACTN</name>
<dbReference type="EMBL" id="VZRB01000030">
    <property type="protein sequence ID" value="KAB1141662.1"/>
    <property type="molecule type" value="Genomic_DNA"/>
</dbReference>
<protein>
    <submittedName>
        <fullName evidence="1">Uncharacterized protein</fullName>
    </submittedName>
</protein>
<proteinExistence type="predicted"/>
<reference evidence="1 2" key="1">
    <citation type="submission" date="2019-09" db="EMBL/GenBank/DDBJ databases">
        <title>Screening of Novel Bioactive Compounds from Soil-Associated.</title>
        <authorList>
            <person name="Zhao S."/>
        </authorList>
    </citation>
    <scope>NUCLEOTIDE SEQUENCE [LARGE SCALE GENOMIC DNA]</scope>
    <source>
        <strain evidence="1 2">HIT-DPA4</strain>
    </source>
</reference>
<dbReference type="AlphaFoldDB" id="A0A6H9USV1"/>
<keyword evidence="2" id="KW-1185">Reference proteome</keyword>
<organism evidence="1 2">
    <name type="scientific">Streptomyces luteolifulvus</name>
    <dbReference type="NCBI Taxonomy" id="2615112"/>
    <lineage>
        <taxon>Bacteria</taxon>
        <taxon>Bacillati</taxon>
        <taxon>Actinomycetota</taxon>
        <taxon>Actinomycetes</taxon>
        <taxon>Kitasatosporales</taxon>
        <taxon>Streptomycetaceae</taxon>
        <taxon>Streptomyces</taxon>
    </lineage>
</organism>
<dbReference type="Proteomes" id="UP000442707">
    <property type="component" value="Unassembled WGS sequence"/>
</dbReference>
<comment type="caution">
    <text evidence="1">The sequence shown here is derived from an EMBL/GenBank/DDBJ whole genome shotgun (WGS) entry which is preliminary data.</text>
</comment>
<gene>
    <name evidence="1" type="ORF">F7R91_32125</name>
</gene>
<dbReference type="Pfam" id="PF14350">
    <property type="entry name" value="Beta_protein"/>
    <property type="match status" value="1"/>
</dbReference>